<dbReference type="AlphaFoldDB" id="X1BMP5"/>
<evidence type="ECO:0000313" key="1">
    <source>
        <dbReference type="EMBL" id="GAG82442.1"/>
    </source>
</evidence>
<comment type="caution">
    <text evidence="1">The sequence shown here is derived from an EMBL/GenBank/DDBJ whole genome shotgun (WGS) entry which is preliminary data.</text>
</comment>
<accession>X1BMP5</accession>
<sequence>SWRKGASLQEWLTNRARGRREDDLIADPIPVRIVEHADGWGDWHATVNTSGETSGVSDSNVANIKSYVDIMHNSFNNPTFEVPPVGSGGASLKAQRRLALIPVTTDGAGDSPLTVLVPLLASYQACMTLKYIYADATDGDWDMVISPSAGGLLGMTTFASLATTVNVVGPDWGEGLVYQCAADAASIDVTIANGGNVVTYYFVLEYWYET</sequence>
<gene>
    <name evidence="1" type="ORF">S01H4_35913</name>
</gene>
<reference evidence="1" key="1">
    <citation type="journal article" date="2014" name="Front. Microbiol.">
        <title>High frequency of phylogenetically diverse reductive dehalogenase-homologous genes in deep subseafloor sedimentary metagenomes.</title>
        <authorList>
            <person name="Kawai M."/>
            <person name="Futagami T."/>
            <person name="Toyoda A."/>
            <person name="Takaki Y."/>
            <person name="Nishi S."/>
            <person name="Hori S."/>
            <person name="Arai W."/>
            <person name="Tsubouchi T."/>
            <person name="Morono Y."/>
            <person name="Uchiyama I."/>
            <person name="Ito T."/>
            <person name="Fujiyama A."/>
            <person name="Inagaki F."/>
            <person name="Takami H."/>
        </authorList>
    </citation>
    <scope>NUCLEOTIDE SEQUENCE</scope>
    <source>
        <strain evidence="1">Expedition CK06-06</strain>
    </source>
</reference>
<organism evidence="1">
    <name type="scientific">marine sediment metagenome</name>
    <dbReference type="NCBI Taxonomy" id="412755"/>
    <lineage>
        <taxon>unclassified sequences</taxon>
        <taxon>metagenomes</taxon>
        <taxon>ecological metagenomes</taxon>
    </lineage>
</organism>
<feature type="non-terminal residue" evidence="1">
    <location>
        <position position="1"/>
    </location>
</feature>
<proteinExistence type="predicted"/>
<name>X1BMP5_9ZZZZ</name>
<dbReference type="EMBL" id="BART01019143">
    <property type="protein sequence ID" value="GAG82442.1"/>
    <property type="molecule type" value="Genomic_DNA"/>
</dbReference>
<protein>
    <submittedName>
        <fullName evidence="1">Uncharacterized protein</fullName>
    </submittedName>
</protein>